<keyword evidence="4" id="KW-0378">Hydrolase</keyword>
<dbReference type="InterPro" id="IPR036852">
    <property type="entry name" value="Peptidase_S8/S53_dom_sf"/>
</dbReference>
<keyword evidence="5" id="KW-0720">Serine protease</keyword>
<accession>A0A217EEQ1</accession>
<dbReference type="InterPro" id="IPR034061">
    <property type="entry name" value="Peptidases_S8_Autotransporter"/>
</dbReference>
<evidence type="ECO:0000256" key="1">
    <source>
        <dbReference type="ARBA" id="ARBA00011073"/>
    </source>
</evidence>
<dbReference type="AlphaFoldDB" id="A0A217EEQ1"/>
<dbReference type="InterPro" id="IPR005546">
    <property type="entry name" value="Autotransporte_beta"/>
</dbReference>
<dbReference type="Pfam" id="PF03797">
    <property type="entry name" value="Autotransporter"/>
    <property type="match status" value="1"/>
</dbReference>
<dbReference type="SUPFAM" id="SSF103515">
    <property type="entry name" value="Autotransporter"/>
    <property type="match status" value="1"/>
</dbReference>
<dbReference type="Proteomes" id="UP000243463">
    <property type="component" value="Unassembled WGS sequence"/>
</dbReference>
<dbReference type="PROSITE" id="PS51892">
    <property type="entry name" value="SUBTILASE"/>
    <property type="match status" value="1"/>
</dbReference>
<dbReference type="SMART" id="SM00869">
    <property type="entry name" value="Autotransporter"/>
    <property type="match status" value="1"/>
</dbReference>
<dbReference type="InterPro" id="IPR023828">
    <property type="entry name" value="Peptidase_S8_Ser-AS"/>
</dbReference>
<dbReference type="EMBL" id="FZLN01000001">
    <property type="protein sequence ID" value="SNQ28772.1"/>
    <property type="molecule type" value="Genomic_DNA"/>
</dbReference>
<evidence type="ECO:0000313" key="8">
    <source>
        <dbReference type="EMBL" id="SNQ28772.1"/>
    </source>
</evidence>
<dbReference type="OrthoDB" id="5360469at2"/>
<comment type="caution">
    <text evidence="6">Lacks conserved residue(s) required for the propagation of feature annotation.</text>
</comment>
<sequence length="858" mass="93102">MTREMLKENVKNVTRYSVDSRGNVRALDLTDADIDTQDIATNDHGSYVSQVIAGKDTHGSTRGIAKDIAQIYAAQVTDAQGRSRSDLNFFSMRYMQTQYQVNLFNASWGSSPGGAIPDANSNETRFAQLVVDNNGLIVFAAGNDYTVEPSPQSLMPTMYPTLEKGWLVVAGVDNDKNLYEDGSNACGSAARWCLAGDFVTKPIHVDSQPDSKTAQLLGTSFAAPQITATAAWVWYTYSWMTNDQVRQTILTTADYLDDGSVFDENHPYNTTTGWGYYNLDKARHGVGGFYKLFGDTFDANVTTDSIFSNDIKGDGGLTKRGDKRLSLIGEQTYTGDTIVKEGEFSLYGQLKSNVIIEKDAIVSSAEDVLDKGGFAKVNTPFYVSFASIDNRGILTTQAGELFVGQYVQSVTGSLWYELDHLLKVNTAELLGGGLEIYSNNDKFITVGNHTVIDATQSVTGQFDKVTTQSPFLRLDGVQYNTNSVIVNIGLADAQVLGTIAGGVSTPAGTMVNQLASTAQSDYAAGNIDTDAVKYMTGLQSVTSSAQVQSILNSNSGSIFAETPAVLLQNQAMVNDSIARRTAYVTDAESGVWANTQYLNNQNGASGWDTVDSSITTVTAGIDRFINSDFLLGGYVSQYKDSSRFSLNGDKNKVDMIFGGAYGKYTLDQWYVSGNAYYGRGDSKFDRTIQTGVSSTSATSLGNITTYGVYGELGYVLQPSQALSVTPYLGLGSSFVNQGAVYETNRYGLAVDKIDSHDTRVKVGLNALLTVSDNFKFGGFTEYSQSLSRDLGDVTIRSNIANAEINYKAPEFKKGYATIGLNGQYVTDSKKWKFFGDVAYLNSTNKSNYQGQFGVKYSY</sequence>
<dbReference type="InterPro" id="IPR000209">
    <property type="entry name" value="Peptidase_S8/S53_dom"/>
</dbReference>
<evidence type="ECO:0000313" key="9">
    <source>
        <dbReference type="Proteomes" id="UP000243463"/>
    </source>
</evidence>
<gene>
    <name evidence="8" type="ORF">SAMN05444584_0698</name>
</gene>
<dbReference type="GO" id="GO:0006508">
    <property type="term" value="P:proteolysis"/>
    <property type="evidence" value="ECO:0007669"/>
    <property type="project" value="UniProtKB-KW"/>
</dbReference>
<dbReference type="Gene3D" id="3.40.50.200">
    <property type="entry name" value="Peptidase S8/S53 domain"/>
    <property type="match status" value="1"/>
</dbReference>
<reference evidence="9" key="1">
    <citation type="submission" date="2017-06" db="EMBL/GenBank/DDBJ databases">
        <authorList>
            <person name="Varghese N."/>
            <person name="Submissions S."/>
        </authorList>
    </citation>
    <scope>NUCLEOTIDE SEQUENCE [LARGE SCALE GENOMIC DNA]</scope>
    <source>
        <strain evidence="9">ANC 5114</strain>
    </source>
</reference>
<keyword evidence="2" id="KW-0645">Protease</keyword>
<dbReference type="PANTHER" id="PTHR43806:SF11">
    <property type="entry name" value="CEREVISIN-RELATED"/>
    <property type="match status" value="1"/>
</dbReference>
<evidence type="ECO:0000256" key="3">
    <source>
        <dbReference type="ARBA" id="ARBA00022729"/>
    </source>
</evidence>
<dbReference type="Gene3D" id="2.40.128.130">
    <property type="entry name" value="Autotransporter beta-domain"/>
    <property type="match status" value="1"/>
</dbReference>
<dbReference type="SUPFAM" id="SSF52743">
    <property type="entry name" value="Subtilisin-like"/>
    <property type="match status" value="1"/>
</dbReference>
<keyword evidence="9" id="KW-1185">Reference proteome</keyword>
<dbReference type="InterPro" id="IPR050131">
    <property type="entry name" value="Peptidase_S8_subtilisin-like"/>
</dbReference>
<dbReference type="CDD" id="cd04848">
    <property type="entry name" value="Peptidases_S8_Autotransporter_serine_protease_like"/>
    <property type="match status" value="1"/>
</dbReference>
<evidence type="ECO:0000259" key="7">
    <source>
        <dbReference type="PROSITE" id="PS51208"/>
    </source>
</evidence>
<feature type="domain" description="Autotransporter" evidence="7">
    <location>
        <begin position="584"/>
        <end position="858"/>
    </location>
</feature>
<comment type="similarity">
    <text evidence="1 6">Belongs to the peptidase S8 family.</text>
</comment>
<dbReference type="Pfam" id="PF00082">
    <property type="entry name" value="Peptidase_S8"/>
    <property type="match status" value="1"/>
</dbReference>
<evidence type="ECO:0000256" key="5">
    <source>
        <dbReference type="ARBA" id="ARBA00022825"/>
    </source>
</evidence>
<protein>
    <submittedName>
        <fullName evidence="8">Autotransporter-associated beta strand repeat-containing protein</fullName>
    </submittedName>
</protein>
<proteinExistence type="inferred from homology"/>
<evidence type="ECO:0000256" key="4">
    <source>
        <dbReference type="ARBA" id="ARBA00022801"/>
    </source>
</evidence>
<dbReference type="InterPro" id="IPR036709">
    <property type="entry name" value="Autotransporte_beta_dom_sf"/>
</dbReference>
<dbReference type="PANTHER" id="PTHR43806">
    <property type="entry name" value="PEPTIDASE S8"/>
    <property type="match status" value="1"/>
</dbReference>
<evidence type="ECO:0000256" key="2">
    <source>
        <dbReference type="ARBA" id="ARBA00022670"/>
    </source>
</evidence>
<dbReference type="GO" id="GO:0004252">
    <property type="term" value="F:serine-type endopeptidase activity"/>
    <property type="evidence" value="ECO:0007669"/>
    <property type="project" value="InterPro"/>
</dbReference>
<dbReference type="PROSITE" id="PS00138">
    <property type="entry name" value="SUBTILASE_SER"/>
    <property type="match status" value="1"/>
</dbReference>
<name>A0A217EEQ1_9GAMM</name>
<organism evidence="8 9">
    <name type="scientific">Acinetobacter apis</name>
    <dbReference type="NCBI Taxonomy" id="1229165"/>
    <lineage>
        <taxon>Bacteria</taxon>
        <taxon>Pseudomonadati</taxon>
        <taxon>Pseudomonadota</taxon>
        <taxon>Gammaproteobacteria</taxon>
        <taxon>Moraxellales</taxon>
        <taxon>Moraxellaceae</taxon>
        <taxon>Acinetobacter</taxon>
    </lineage>
</organism>
<evidence type="ECO:0000256" key="6">
    <source>
        <dbReference type="PROSITE-ProRule" id="PRU01240"/>
    </source>
</evidence>
<keyword evidence="3" id="KW-0732">Signal</keyword>
<dbReference type="PROSITE" id="PS51208">
    <property type="entry name" value="AUTOTRANSPORTER"/>
    <property type="match status" value="1"/>
</dbReference>